<evidence type="ECO:0000313" key="3">
    <source>
        <dbReference type="EMBL" id="GAX05180.1"/>
    </source>
</evidence>
<dbReference type="EMBL" id="BCMI01000003">
    <property type="protein sequence ID" value="GAX05180.1"/>
    <property type="molecule type" value="Genomic_DNA"/>
</dbReference>
<dbReference type="CDD" id="cd13441">
    <property type="entry name" value="CamS_repeat_1"/>
    <property type="match status" value="1"/>
</dbReference>
<dbReference type="CDD" id="cd13440">
    <property type="entry name" value="CamS_repeat_2"/>
    <property type="match status" value="1"/>
</dbReference>
<feature type="region of interest" description="Disordered" evidence="1">
    <location>
        <begin position="28"/>
        <end position="48"/>
    </location>
</feature>
<sequence precursor="true">MKRFKALFVMAVCGLFLSACGNLGSSSGASAGGSNSNRGTQLTGQASSGDYQSVIRNGRYVTSKSRGVNVSQNDNQYNLKSFENGLLTVSKKVYSPSKYIFEEGQYLNTSTVQKWLGRKTKANPDGLNPADNGKTDPNTRTPVYLQQMEEQDFMKQSGKKLTLSGVTVGLGMNSVDYYQKKKFGSTFQTKISKAESRREGELIANQVLQRLREKPALKNVPITIALYRQAPNDSLVGGSFFSYSNNKGGATKVSSWKPISEKNYVYPTTTAKSATGNSNDEASFENFKNQIQNYFPNLSGVTAQAHYTNKQLTGMNVNITTQFYSQTEIISFTQYLQQAAQKYLPSNAPIDITVSSTEGVQSFLSRDNGQKKFTSHVFNSY</sequence>
<feature type="region of interest" description="Disordered" evidence="1">
    <location>
        <begin position="119"/>
        <end position="139"/>
    </location>
</feature>
<dbReference type="RefSeq" id="WP_089120529.1">
    <property type="nucleotide sequence ID" value="NZ_BCMI01000003.1"/>
</dbReference>
<dbReference type="AlphaFoldDB" id="A0A1Z5ITV0"/>
<evidence type="ECO:0008006" key="5">
    <source>
        <dbReference type="Google" id="ProtNLM"/>
    </source>
</evidence>
<keyword evidence="2" id="KW-0732">Signal</keyword>
<feature type="compositionally biased region" description="Low complexity" evidence="1">
    <location>
        <begin position="28"/>
        <end position="39"/>
    </location>
</feature>
<feature type="chain" id="PRO_5039322223" description="CamS family sex pheromone protein" evidence="2">
    <location>
        <begin position="22"/>
        <end position="381"/>
    </location>
</feature>
<evidence type="ECO:0000313" key="4">
    <source>
        <dbReference type="Proteomes" id="UP000198414"/>
    </source>
</evidence>
<dbReference type="PROSITE" id="PS51257">
    <property type="entry name" value="PROKAR_LIPOPROTEIN"/>
    <property type="match status" value="1"/>
</dbReference>
<dbReference type="Pfam" id="PF07537">
    <property type="entry name" value="CamS"/>
    <property type="match status" value="1"/>
</dbReference>
<proteinExistence type="predicted"/>
<evidence type="ECO:0000256" key="1">
    <source>
        <dbReference type="SAM" id="MobiDB-lite"/>
    </source>
</evidence>
<evidence type="ECO:0000256" key="2">
    <source>
        <dbReference type="SAM" id="SignalP"/>
    </source>
</evidence>
<dbReference type="Proteomes" id="UP000198414">
    <property type="component" value="Unassembled WGS sequence"/>
</dbReference>
<feature type="signal peptide" evidence="2">
    <location>
        <begin position="1"/>
        <end position="21"/>
    </location>
</feature>
<dbReference type="Gene3D" id="3.10.570.10">
    <property type="entry name" value="sex pheromone staph- cam373 precursor domain"/>
    <property type="match status" value="1"/>
</dbReference>
<dbReference type="OrthoDB" id="9795361at2"/>
<dbReference type="InterPro" id="IPR011426">
    <property type="entry name" value="CamS"/>
</dbReference>
<accession>A0A1Z5ITV0</accession>
<organism evidence="3 4">
    <name type="scientific">Secundilactobacillus pentosiphilus</name>
    <dbReference type="NCBI Taxonomy" id="1714682"/>
    <lineage>
        <taxon>Bacteria</taxon>
        <taxon>Bacillati</taxon>
        <taxon>Bacillota</taxon>
        <taxon>Bacilli</taxon>
        <taxon>Lactobacillales</taxon>
        <taxon>Lactobacillaceae</taxon>
        <taxon>Secundilactobacillus</taxon>
    </lineage>
</organism>
<dbReference type="PIRSF" id="PIRSF012509">
    <property type="entry name" value="CamS"/>
    <property type="match status" value="1"/>
</dbReference>
<gene>
    <name evidence="3" type="ORF">IWT25_00483</name>
</gene>
<protein>
    <recommendedName>
        <fullName evidence="5">CamS family sex pheromone protein</fullName>
    </recommendedName>
</protein>
<comment type="caution">
    <text evidence="3">The sequence shown here is derived from an EMBL/GenBank/DDBJ whole genome shotgun (WGS) entry which is preliminary data.</text>
</comment>
<name>A0A1Z5ITV0_9LACO</name>
<reference evidence="3 4" key="1">
    <citation type="submission" date="2015-11" db="EMBL/GenBank/DDBJ databases">
        <title>Draft genome sequences of new species of the genus Lactobacillus isolated from orchardgrass silage.</title>
        <authorList>
            <person name="Tohno M."/>
            <person name="Tanizawa Y."/>
            <person name="Arita M."/>
        </authorList>
    </citation>
    <scope>NUCLEOTIDE SEQUENCE [LARGE SCALE GENOMIC DNA]</scope>
    <source>
        <strain evidence="3 4">IWT25</strain>
    </source>
</reference>